<dbReference type="EMBL" id="RWGY01000004">
    <property type="protein sequence ID" value="TVU44813.1"/>
    <property type="molecule type" value="Genomic_DNA"/>
</dbReference>
<name>A0A5J9WA13_9POAL</name>
<accession>A0A5J9WA13</accession>
<keyword evidence="2" id="KW-1185">Reference proteome</keyword>
<reference evidence="1 2" key="1">
    <citation type="journal article" date="2019" name="Sci. Rep.">
        <title>A high-quality genome of Eragrostis curvula grass provides insights into Poaceae evolution and supports new strategies to enhance forage quality.</title>
        <authorList>
            <person name="Carballo J."/>
            <person name="Santos B.A.C.M."/>
            <person name="Zappacosta D."/>
            <person name="Garbus I."/>
            <person name="Selva J.P."/>
            <person name="Gallo C.A."/>
            <person name="Diaz A."/>
            <person name="Albertini E."/>
            <person name="Caccamo M."/>
            <person name="Echenique V."/>
        </authorList>
    </citation>
    <scope>NUCLEOTIDE SEQUENCE [LARGE SCALE GENOMIC DNA]</scope>
    <source>
        <strain evidence="2">cv. Victoria</strain>
        <tissue evidence="1">Leaf</tissue>
    </source>
</reference>
<evidence type="ECO:0000313" key="1">
    <source>
        <dbReference type="EMBL" id="TVU44813.1"/>
    </source>
</evidence>
<comment type="caution">
    <text evidence="1">The sequence shown here is derived from an EMBL/GenBank/DDBJ whole genome shotgun (WGS) entry which is preliminary data.</text>
</comment>
<dbReference type="Proteomes" id="UP000324897">
    <property type="component" value="Chromosome 5"/>
</dbReference>
<evidence type="ECO:0000313" key="2">
    <source>
        <dbReference type="Proteomes" id="UP000324897"/>
    </source>
</evidence>
<dbReference type="AlphaFoldDB" id="A0A5J9WA13"/>
<sequence length="90" mass="9789">MGIEAAMREEAAGLSSFVLASEKILIHGRIKTNLSIMQPSAAAAGLFLNLGQARAWMEPASKRSERTERIVDGFHDSIRDLTRPAGRRGP</sequence>
<dbReference type="Gramene" id="TVU44813">
    <property type="protein sequence ID" value="TVU44813"/>
    <property type="gene ID" value="EJB05_04272"/>
</dbReference>
<protein>
    <submittedName>
        <fullName evidence="1">Uncharacterized protein</fullName>
    </submittedName>
</protein>
<organism evidence="1 2">
    <name type="scientific">Eragrostis curvula</name>
    <name type="common">weeping love grass</name>
    <dbReference type="NCBI Taxonomy" id="38414"/>
    <lineage>
        <taxon>Eukaryota</taxon>
        <taxon>Viridiplantae</taxon>
        <taxon>Streptophyta</taxon>
        <taxon>Embryophyta</taxon>
        <taxon>Tracheophyta</taxon>
        <taxon>Spermatophyta</taxon>
        <taxon>Magnoliopsida</taxon>
        <taxon>Liliopsida</taxon>
        <taxon>Poales</taxon>
        <taxon>Poaceae</taxon>
        <taxon>PACMAD clade</taxon>
        <taxon>Chloridoideae</taxon>
        <taxon>Eragrostideae</taxon>
        <taxon>Eragrostidinae</taxon>
        <taxon>Eragrostis</taxon>
    </lineage>
</organism>
<feature type="non-terminal residue" evidence="1">
    <location>
        <position position="1"/>
    </location>
</feature>
<gene>
    <name evidence="1" type="ORF">EJB05_04272</name>
</gene>
<proteinExistence type="predicted"/>